<accession>A0A2L0HLW7</accession>
<gene>
    <name evidence="2" type="primary">26</name>
    <name evidence="2" type="ORF">PBI_AXIPUP_26</name>
</gene>
<evidence type="ECO:0000256" key="1">
    <source>
        <dbReference type="SAM" id="Phobius"/>
    </source>
</evidence>
<reference evidence="2 3" key="1">
    <citation type="submission" date="2018-01" db="EMBL/GenBank/DDBJ databases">
        <authorList>
            <person name="Mohamed A."/>
            <person name="Betsko A.J."/>
            <person name="Aull H.G."/>
            <person name="Zack K.M."/>
            <person name="Garlena R.A."/>
            <person name="Russel D.A."/>
            <person name="Pope W.H."/>
            <person name="Jacobs-Sera D."/>
            <person name="Hatfull G.F."/>
        </authorList>
    </citation>
    <scope>NUCLEOTIDE SEQUENCE [LARGE SCALE GENOMIC DNA]</scope>
</reference>
<dbReference type="Proteomes" id="UP000240449">
    <property type="component" value="Segment"/>
</dbReference>
<keyword evidence="1" id="KW-0472">Membrane</keyword>
<dbReference type="EMBL" id="MG839016">
    <property type="protein sequence ID" value="AUX82675.1"/>
    <property type="molecule type" value="Genomic_DNA"/>
</dbReference>
<protein>
    <submittedName>
        <fullName evidence="2">Holin</fullName>
    </submittedName>
</protein>
<feature type="transmembrane region" description="Helical" evidence="1">
    <location>
        <begin position="30"/>
        <end position="47"/>
    </location>
</feature>
<evidence type="ECO:0000313" key="2">
    <source>
        <dbReference type="EMBL" id="AUX82675.1"/>
    </source>
</evidence>
<evidence type="ECO:0000313" key="3">
    <source>
        <dbReference type="Proteomes" id="UP000240449"/>
    </source>
</evidence>
<keyword evidence="1" id="KW-0812">Transmembrane</keyword>
<feature type="transmembrane region" description="Helical" evidence="1">
    <location>
        <begin position="59"/>
        <end position="77"/>
    </location>
</feature>
<keyword evidence="1" id="KW-1133">Transmembrane helix</keyword>
<sequence length="114" mass="11436">MDIAITLASIPAIIAIVTLAKDLGLRSTFAPILAIVVGVAFALFDLFSIGDSVIGTQTILQAIAAGVLLGLSAAGLYDGARAIGSKTPAATVVVEEDVATKPATRSQADTLDGI</sequence>
<organism evidence="2 3">
    <name type="scientific">Microbacterium phage AxiPup</name>
    <dbReference type="NCBI Taxonomy" id="2079578"/>
    <lineage>
        <taxon>Viruses</taxon>
        <taxon>Duplodnaviria</taxon>
        <taxon>Heunggongvirae</taxon>
        <taxon>Uroviricota</taxon>
        <taxon>Caudoviricetes</taxon>
        <taxon>Ilzatvirus</taxon>
        <taxon>Ilzatvirus teagan</taxon>
    </lineage>
</organism>
<proteinExistence type="predicted"/>
<name>A0A2L0HLW7_9CAUD</name>